<evidence type="ECO:0000256" key="4">
    <source>
        <dbReference type="ARBA" id="ARBA00023163"/>
    </source>
</evidence>
<evidence type="ECO:0000256" key="5">
    <source>
        <dbReference type="ARBA" id="ARBA00023242"/>
    </source>
</evidence>
<dbReference type="InterPro" id="IPR030491">
    <property type="entry name" value="TBP_CS"/>
</dbReference>
<evidence type="ECO:0000256" key="6">
    <source>
        <dbReference type="SAM" id="MobiDB-lite"/>
    </source>
</evidence>
<dbReference type="GO" id="GO:0006352">
    <property type="term" value="P:DNA-templated transcription initiation"/>
    <property type="evidence" value="ECO:0007669"/>
    <property type="project" value="InterPro"/>
</dbReference>
<dbReference type="FunFam" id="3.30.310.10:FF:000001">
    <property type="entry name" value="TATA-box-binding protein 2"/>
    <property type="match status" value="1"/>
</dbReference>
<feature type="compositionally biased region" description="Basic and acidic residues" evidence="6">
    <location>
        <begin position="16"/>
        <end position="30"/>
    </location>
</feature>
<dbReference type="PROSITE" id="PS00351">
    <property type="entry name" value="TFIID"/>
    <property type="match status" value="1"/>
</dbReference>
<gene>
    <name evidence="7" type="ORF">HAN_3g502</name>
</gene>
<dbReference type="InterPro" id="IPR012295">
    <property type="entry name" value="TBP_dom_sf"/>
</dbReference>
<evidence type="ECO:0000313" key="7">
    <source>
        <dbReference type="EMBL" id="ABW98303.1"/>
    </source>
</evidence>
<keyword evidence="4" id="KW-0804">Transcription</keyword>
<dbReference type="PANTHER" id="PTHR10126">
    <property type="entry name" value="TATA-BOX BINDING PROTEIN"/>
    <property type="match status" value="1"/>
</dbReference>
<reference evidence="7 8" key="1">
    <citation type="journal article" date="2007" name="Proc. Natl. Acad. Sci. U.S.A.">
        <title>Nucleomorph genome of Hemiselmis andersenii reveals complete intron loss and compaction as a driver of protein structure and function.</title>
        <authorList>
            <person name="Lane C.E."/>
            <person name="van den Heuvel K."/>
            <person name="Kozera C."/>
            <person name="Curtis B.A."/>
            <person name="Parsons B.J."/>
            <person name="Bowman S."/>
            <person name="Archibald J.M."/>
        </authorList>
    </citation>
    <scope>NUCLEOTIDE SEQUENCE [LARGE SCALE GENOMIC DNA]</scope>
    <source>
        <strain evidence="7 8">CCMP644</strain>
    </source>
</reference>
<dbReference type="AlphaFoldDB" id="A9BLC0"/>
<dbReference type="FunFam" id="3.30.310.10:FF:000002">
    <property type="entry name" value="TATA-box-binding protein 2"/>
    <property type="match status" value="1"/>
</dbReference>
<dbReference type="Proteomes" id="UP000243127">
    <property type="component" value="Nucleomorph 3"/>
</dbReference>
<dbReference type="GeneID" id="5739467"/>
<dbReference type="Gene3D" id="3.30.310.10">
    <property type="entry name" value="TATA-Binding Protein"/>
    <property type="match status" value="2"/>
</dbReference>
<evidence type="ECO:0000256" key="3">
    <source>
        <dbReference type="ARBA" id="ARBA00023125"/>
    </source>
</evidence>
<dbReference type="Pfam" id="PF00352">
    <property type="entry name" value="TBP"/>
    <property type="match status" value="2"/>
</dbReference>
<keyword evidence="3" id="KW-0238">DNA-binding</keyword>
<dbReference type="RefSeq" id="XP_001712628.1">
    <property type="nucleotide sequence ID" value="XM_001712576.1"/>
</dbReference>
<dbReference type="HAMAP" id="MF_00408">
    <property type="entry name" value="TATA_bind_prot_arch"/>
    <property type="match status" value="1"/>
</dbReference>
<geneLocation type="nucleomorph" evidence="7"/>
<protein>
    <submittedName>
        <fullName evidence="7">TfIID</fullName>
    </submittedName>
</protein>
<comment type="subcellular location">
    <subcellularLocation>
        <location evidence="1">Nucleus</location>
    </subcellularLocation>
</comment>
<dbReference type="PRINTS" id="PR00686">
    <property type="entry name" value="TIFACTORIID"/>
</dbReference>
<feature type="region of interest" description="Disordered" evidence="6">
    <location>
        <begin position="1"/>
        <end position="30"/>
    </location>
</feature>
<dbReference type="InterPro" id="IPR000814">
    <property type="entry name" value="TBP"/>
</dbReference>
<keyword evidence="7" id="KW-0542">Nucleomorph</keyword>
<keyword evidence="5" id="KW-0539">Nucleus</keyword>
<dbReference type="EMBL" id="CP000883">
    <property type="protein sequence ID" value="ABW98303.1"/>
    <property type="molecule type" value="Genomic_DNA"/>
</dbReference>
<proteinExistence type="inferred from homology"/>
<dbReference type="CDD" id="cd04516">
    <property type="entry name" value="TBP_eukaryotes"/>
    <property type="match status" value="1"/>
</dbReference>
<evidence type="ECO:0000313" key="8">
    <source>
        <dbReference type="Proteomes" id="UP000243127"/>
    </source>
</evidence>
<dbReference type="SUPFAM" id="SSF55945">
    <property type="entry name" value="TATA-box binding protein-like"/>
    <property type="match status" value="2"/>
</dbReference>
<dbReference type="GO" id="GO:0005634">
    <property type="term" value="C:nucleus"/>
    <property type="evidence" value="ECO:0007669"/>
    <property type="project" value="UniProtKB-SubCell"/>
</dbReference>
<accession>A9BLC0</accession>
<comment type="similarity">
    <text evidence="2">Belongs to the TBP family.</text>
</comment>
<dbReference type="InterPro" id="IPR033710">
    <property type="entry name" value="TBP_eukaryotic"/>
</dbReference>
<name>A9BLC0_HEMAN</name>
<evidence type="ECO:0000256" key="2">
    <source>
        <dbReference type="ARBA" id="ARBA00005560"/>
    </source>
</evidence>
<evidence type="ECO:0000256" key="1">
    <source>
        <dbReference type="ARBA" id="ARBA00004123"/>
    </source>
</evidence>
<sequence>MRNGNDHKNYGNKNIISEKSHDQSESNLKDNSSKIINFEKDIKKDIPKNQLISVQKENIISQNFLDNKRNFDSFPGSLVPFKLVKGNEIIPDVQNVVSTVSLGIQLDLKRIALKARNAEYNPRRFAAVIMRIRDPKTTALIFSSGKMVITGAKSEEAAKLGCKKYARIIQRLGYGHVKFLDFRIQNIVASCDVKFPIRLESLAHAHNQFCSYEPELFPGLIYRMITPKVVLLIFVSGKLVLTGAKERKDIYQAFNNIYAVLCLFKKT</sequence>
<dbReference type="GO" id="GO:0003677">
    <property type="term" value="F:DNA binding"/>
    <property type="evidence" value="ECO:0007669"/>
    <property type="project" value="UniProtKB-KW"/>
</dbReference>
<organism evidence="7 8">
    <name type="scientific">Hemiselmis andersenii</name>
    <name type="common">Cryptophyte alga</name>
    <dbReference type="NCBI Taxonomy" id="464988"/>
    <lineage>
        <taxon>Eukaryota</taxon>
        <taxon>Cryptophyceae</taxon>
        <taxon>Cryptomonadales</taxon>
        <taxon>Hemiselmidaceae</taxon>
        <taxon>Hemiselmis</taxon>
    </lineage>
</organism>